<feature type="region of interest" description="Disordered" evidence="4">
    <location>
        <begin position="379"/>
        <end position="410"/>
    </location>
</feature>
<reference evidence="7 8" key="1">
    <citation type="submission" date="2016-05" db="EMBL/GenBank/DDBJ databases">
        <title>Genome sequencing reveals origins of a unique bacterial endosymbiosis in the earliest lineages of terrestrial Fungi.</title>
        <authorList>
            <consortium name="DOE Joint Genome Institute"/>
            <person name="Uehling J."/>
            <person name="Gryganskyi A."/>
            <person name="Hameed K."/>
            <person name="Tschaplinski T."/>
            <person name="Misztal P."/>
            <person name="Wu S."/>
            <person name="Desiro A."/>
            <person name="Vande Pol N."/>
            <person name="Du Z.-Y."/>
            <person name="Zienkiewicz A."/>
            <person name="Zienkiewicz K."/>
            <person name="Morin E."/>
            <person name="Tisserant E."/>
            <person name="Splivallo R."/>
            <person name="Hainaut M."/>
            <person name="Henrissat B."/>
            <person name="Ohm R."/>
            <person name="Kuo A."/>
            <person name="Yan J."/>
            <person name="Lipzen A."/>
            <person name="Nolan M."/>
            <person name="Labutti K."/>
            <person name="Barry K."/>
            <person name="Goldstein A."/>
            <person name="Labbe J."/>
            <person name="Schadt C."/>
            <person name="Tuskan G."/>
            <person name="Grigoriev I."/>
            <person name="Martin F."/>
            <person name="Vilgalys R."/>
            <person name="Bonito G."/>
        </authorList>
    </citation>
    <scope>NUCLEOTIDE SEQUENCE [LARGE SCALE GENOMIC DNA]</scope>
    <source>
        <strain evidence="7 8">AG-77</strain>
    </source>
</reference>
<keyword evidence="5" id="KW-0812">Transmembrane</keyword>
<keyword evidence="8" id="KW-1185">Reference proteome</keyword>
<keyword evidence="5" id="KW-1133">Transmembrane helix</keyword>
<keyword evidence="1" id="KW-0597">Phosphoprotein</keyword>
<protein>
    <recommendedName>
        <fullName evidence="6">Epidermal growth factor receptor-like transmembrane-juxtamembrane segment domain-containing protein</fullName>
    </recommendedName>
</protein>
<feature type="compositionally biased region" description="Polar residues" evidence="4">
    <location>
        <begin position="457"/>
        <end position="468"/>
    </location>
</feature>
<dbReference type="GO" id="GO:0005524">
    <property type="term" value="F:ATP binding"/>
    <property type="evidence" value="ECO:0007669"/>
    <property type="project" value="UniProtKB-KW"/>
</dbReference>
<evidence type="ECO:0000256" key="5">
    <source>
        <dbReference type="SAM" id="Phobius"/>
    </source>
</evidence>
<sequence length="562" mass="59574">MAAKNITIPRYTAACLAADEGSGIYLVGSPSPGLIELNFISDLSAKTLDRVGSKLDSSVWAAGAGKACFTYPYPKAANRAIQILQFGSYSTYFSIAYPNGTIEDSSFFRERAFVSPRLFAWSGSLGDYDMFSLVTNYTFPGYSNWAGMRLSFLSTNGNTGSLFGYGLTTFPAADPLLAVGTYTASTGALSSGYTIVFDKANQARAYLTSGSTTAFQGSVESVMTLAPYVTVNMNNIVLSANALGITMAGTAYILDKVNSGNYTVIYSITPGATFELKQVTAKGGAPLFIPSMAGAAYGKQIVTYSVPPSGGDAYFNSFDTVSGTWSGSGLIMIPGDSTTGPDGKSSTPIGAIIGGVVGGLLVIALAVFFFVRRRRQSAEKSTAATQPVKQTSEINKFDGANHGHTQPPVQQIQYDQPPVQYVQYEQPQSPFAQAYQVQYDPNQGQQVQYNLAHTQPDQGYVTYNNQGGYQPPTFVPPPVSQQSSETPMPTPYKLFQPAGVAASDSVGSPMSTTAYSSSSPYVSPSSHRDSVYPPGTPESSHAKPDKTSLPQSPQYVPTAGES</sequence>
<name>A0A197K634_9FUNG</name>
<evidence type="ECO:0000259" key="6">
    <source>
        <dbReference type="Pfam" id="PF21314"/>
    </source>
</evidence>
<organism evidence="7 8">
    <name type="scientific">Linnemannia elongata AG-77</name>
    <dbReference type="NCBI Taxonomy" id="1314771"/>
    <lineage>
        <taxon>Eukaryota</taxon>
        <taxon>Fungi</taxon>
        <taxon>Fungi incertae sedis</taxon>
        <taxon>Mucoromycota</taxon>
        <taxon>Mortierellomycotina</taxon>
        <taxon>Mortierellomycetes</taxon>
        <taxon>Mortierellales</taxon>
        <taxon>Mortierellaceae</taxon>
        <taxon>Linnemannia</taxon>
    </lineage>
</organism>
<evidence type="ECO:0000256" key="1">
    <source>
        <dbReference type="ARBA" id="ARBA00022553"/>
    </source>
</evidence>
<dbReference type="InterPro" id="IPR049328">
    <property type="entry name" value="TM_ErbB1"/>
</dbReference>
<proteinExistence type="predicted"/>
<dbReference type="EMBL" id="KV442022">
    <property type="protein sequence ID" value="OAQ33117.1"/>
    <property type="molecule type" value="Genomic_DNA"/>
</dbReference>
<feature type="compositionally biased region" description="Low complexity" evidence="4">
    <location>
        <begin position="508"/>
        <end position="525"/>
    </location>
</feature>
<accession>A0A197K634</accession>
<evidence type="ECO:0000256" key="3">
    <source>
        <dbReference type="ARBA" id="ARBA00022840"/>
    </source>
</evidence>
<keyword evidence="5" id="KW-0472">Membrane</keyword>
<evidence type="ECO:0000313" key="7">
    <source>
        <dbReference type="EMBL" id="OAQ33117.1"/>
    </source>
</evidence>
<evidence type="ECO:0000313" key="8">
    <source>
        <dbReference type="Proteomes" id="UP000078512"/>
    </source>
</evidence>
<feature type="compositionally biased region" description="Polar residues" evidence="4">
    <location>
        <begin position="548"/>
        <end position="562"/>
    </location>
</feature>
<dbReference type="AlphaFoldDB" id="A0A197K634"/>
<feature type="domain" description="Epidermal growth factor receptor-like transmembrane-juxtamembrane segment" evidence="6">
    <location>
        <begin position="352"/>
        <end position="376"/>
    </location>
</feature>
<keyword evidence="2" id="KW-0547">Nucleotide-binding</keyword>
<evidence type="ECO:0000256" key="2">
    <source>
        <dbReference type="ARBA" id="ARBA00022741"/>
    </source>
</evidence>
<dbReference type="Proteomes" id="UP000078512">
    <property type="component" value="Unassembled WGS sequence"/>
</dbReference>
<feature type="transmembrane region" description="Helical" evidence="5">
    <location>
        <begin position="349"/>
        <end position="371"/>
    </location>
</feature>
<evidence type="ECO:0000256" key="4">
    <source>
        <dbReference type="SAM" id="MobiDB-lite"/>
    </source>
</evidence>
<dbReference type="Pfam" id="PF21314">
    <property type="entry name" value="TM_ErbB1"/>
    <property type="match status" value="1"/>
</dbReference>
<dbReference type="OrthoDB" id="2369364at2759"/>
<feature type="region of interest" description="Disordered" evidence="4">
    <location>
        <begin position="457"/>
        <end position="562"/>
    </location>
</feature>
<gene>
    <name evidence="7" type="ORF">K457DRAFT_134739</name>
</gene>
<feature type="compositionally biased region" description="Polar residues" evidence="4">
    <location>
        <begin position="379"/>
        <end position="394"/>
    </location>
</feature>
<keyword evidence="3" id="KW-0067">ATP-binding</keyword>